<keyword evidence="5" id="KW-0862">Zinc</keyword>
<dbReference type="GO" id="GO:0008270">
    <property type="term" value="F:zinc ion binding"/>
    <property type="evidence" value="ECO:0007669"/>
    <property type="project" value="UniProtKB-KW"/>
</dbReference>
<proteinExistence type="predicted"/>
<dbReference type="SUPFAM" id="SSF57667">
    <property type="entry name" value="beta-beta-alpha zinc fingers"/>
    <property type="match status" value="1"/>
</dbReference>
<dbReference type="GO" id="GO:0006351">
    <property type="term" value="P:DNA-templated transcription"/>
    <property type="evidence" value="ECO:0007669"/>
    <property type="project" value="InterPro"/>
</dbReference>
<accession>A0AA38VSC4</accession>
<name>A0AA38VSC4_9PEZI</name>
<keyword evidence="6" id="KW-0539">Nucleus</keyword>
<evidence type="ECO:0000259" key="9">
    <source>
        <dbReference type="PROSITE" id="PS50157"/>
    </source>
</evidence>
<evidence type="ECO:0000256" key="2">
    <source>
        <dbReference type="ARBA" id="ARBA00022723"/>
    </source>
</evidence>
<evidence type="ECO:0000313" key="10">
    <source>
        <dbReference type="EMBL" id="KAJ9149311.1"/>
    </source>
</evidence>
<dbReference type="GO" id="GO:0005634">
    <property type="term" value="C:nucleus"/>
    <property type="evidence" value="ECO:0007669"/>
    <property type="project" value="UniProtKB-SubCell"/>
</dbReference>
<dbReference type="InterPro" id="IPR013087">
    <property type="entry name" value="Znf_C2H2_type"/>
</dbReference>
<comment type="subcellular location">
    <subcellularLocation>
        <location evidence="1">Nucleus</location>
    </subcellularLocation>
</comment>
<evidence type="ECO:0000256" key="1">
    <source>
        <dbReference type="ARBA" id="ARBA00004123"/>
    </source>
</evidence>
<evidence type="ECO:0000256" key="5">
    <source>
        <dbReference type="ARBA" id="ARBA00022833"/>
    </source>
</evidence>
<evidence type="ECO:0000256" key="8">
    <source>
        <dbReference type="SAM" id="MobiDB-lite"/>
    </source>
</evidence>
<dbReference type="AlphaFoldDB" id="A0AA38VSC4"/>
<evidence type="ECO:0000256" key="4">
    <source>
        <dbReference type="ARBA" id="ARBA00022771"/>
    </source>
</evidence>
<dbReference type="CDD" id="cd12148">
    <property type="entry name" value="fungal_TF_MHR"/>
    <property type="match status" value="1"/>
</dbReference>
<dbReference type="GO" id="GO:0000978">
    <property type="term" value="F:RNA polymerase II cis-regulatory region sequence-specific DNA binding"/>
    <property type="evidence" value="ECO:0007669"/>
    <property type="project" value="InterPro"/>
</dbReference>
<dbReference type="Pfam" id="PF00096">
    <property type="entry name" value="zf-C2H2"/>
    <property type="match status" value="1"/>
</dbReference>
<dbReference type="PANTHER" id="PTHR40626:SF13">
    <property type="entry name" value="RESPIRATION FACTOR 2-RELATED"/>
    <property type="match status" value="1"/>
</dbReference>
<evidence type="ECO:0000256" key="3">
    <source>
        <dbReference type="ARBA" id="ARBA00022737"/>
    </source>
</evidence>
<keyword evidence="2" id="KW-0479">Metal-binding</keyword>
<keyword evidence="11" id="KW-1185">Reference proteome</keyword>
<feature type="compositionally biased region" description="Polar residues" evidence="8">
    <location>
        <begin position="105"/>
        <end position="116"/>
    </location>
</feature>
<evidence type="ECO:0000313" key="11">
    <source>
        <dbReference type="Proteomes" id="UP001174694"/>
    </source>
</evidence>
<dbReference type="InterPro" id="IPR007219">
    <property type="entry name" value="XnlR_reg_dom"/>
</dbReference>
<dbReference type="SMART" id="SM00355">
    <property type="entry name" value="ZnF_C2H2"/>
    <property type="match status" value="2"/>
</dbReference>
<evidence type="ECO:0000256" key="6">
    <source>
        <dbReference type="ARBA" id="ARBA00023242"/>
    </source>
</evidence>
<dbReference type="Proteomes" id="UP001174694">
    <property type="component" value="Unassembled WGS sequence"/>
</dbReference>
<dbReference type="PROSITE" id="PS50157">
    <property type="entry name" value="ZINC_FINGER_C2H2_2"/>
    <property type="match status" value="2"/>
</dbReference>
<feature type="domain" description="C2H2-type" evidence="9">
    <location>
        <begin position="57"/>
        <end position="85"/>
    </location>
</feature>
<dbReference type="Gene3D" id="3.30.160.60">
    <property type="entry name" value="Classic Zinc Finger"/>
    <property type="match status" value="2"/>
</dbReference>
<organism evidence="10 11">
    <name type="scientific">Pleurostoma richardsiae</name>
    <dbReference type="NCBI Taxonomy" id="41990"/>
    <lineage>
        <taxon>Eukaryota</taxon>
        <taxon>Fungi</taxon>
        <taxon>Dikarya</taxon>
        <taxon>Ascomycota</taxon>
        <taxon>Pezizomycotina</taxon>
        <taxon>Sordariomycetes</taxon>
        <taxon>Sordariomycetidae</taxon>
        <taxon>Calosphaeriales</taxon>
        <taxon>Pleurostomataceae</taxon>
        <taxon>Pleurostoma</taxon>
    </lineage>
</organism>
<dbReference type="InterPro" id="IPR051059">
    <property type="entry name" value="VerF-like"/>
</dbReference>
<dbReference type="GO" id="GO:0000785">
    <property type="term" value="C:chromatin"/>
    <property type="evidence" value="ECO:0007669"/>
    <property type="project" value="TreeGrafter"/>
</dbReference>
<gene>
    <name evidence="10" type="ORF">NKR23_g4269</name>
</gene>
<dbReference type="InterPro" id="IPR036236">
    <property type="entry name" value="Znf_C2H2_sf"/>
</dbReference>
<sequence>MATVETFTFINETSANIAPGAKPCRAKKHVCDICQKSFKRSEHLLRHTRAHLQQRPFQCRFCASKFARKDLLVRHEKTLHALEYDRDKALPKRRGPVLLAAAPQRTPSPDSGTSPEDNGATGDTIVVLADDPATATSTARDVAPDLMTAPPVPAAFPEGTTDNAPMRSLQTNLMVHEDPDGALSAGQLVDIRLAQDPYQTALHTDQNFAMPSSLDGCSFFTMIDGTSFSQADFPMQLMDLDVSALGSDGSTSSIHFDPTLTLSTPDGSHCSDSASLGMNQAARGSVSSHFHDIHRPGVILSKRGAIDEATRSLILQDLRDKFGIEEDRLQKIPSARTLDNFLCRFFQFFYRHLPVFHIATSEPAAIPKPLLLAVCSLGALYSLHPKHAATLRSIASSALSFVQARKYTGHQVSMEPLWQIQCKLLFVFGAVFGGNPSSAGDGISDISSLVRSYILRRPILSAPPDRDRIPSWKEWISFETEKRVLCGIYILSSLNSATYGTPPSFTQLRDLDFEVPAHEVLWEAETKEEWERLMSERSPGKSPSISAVLREILPEKSRELPQQIFAHIGSFAAIVIMHGFRVHMHSYAQISLPLSHLDVGIPGFATHTSLGVQIEEAITTCNEFLNSWEAAHGELYQNLNEESPVFNCQSLLRLSFLSSFSCTWQFDHVTLLCQDKPTIQKVIDSYVTAPLPLGASLTKAAERAMFCFTAPVRAGHMLTRKMSAFTWSVEHAVACWVCNLFLGKWIYVTELQARHTPLDQDEESIFTTLKETLSEMDNPYDAQTSLAAQVSRQWASFMDDVWVWEVTLRMGGVLRDLADAYDRSWQ</sequence>
<dbReference type="EMBL" id="JANBVO010000010">
    <property type="protein sequence ID" value="KAJ9149311.1"/>
    <property type="molecule type" value="Genomic_DNA"/>
</dbReference>
<keyword evidence="3" id="KW-0677">Repeat</keyword>
<reference evidence="10" key="1">
    <citation type="submission" date="2022-07" db="EMBL/GenBank/DDBJ databases">
        <title>Fungi with potential for degradation of polypropylene.</title>
        <authorList>
            <person name="Gostincar C."/>
        </authorList>
    </citation>
    <scope>NUCLEOTIDE SEQUENCE</scope>
    <source>
        <strain evidence="10">EXF-13308</strain>
    </source>
</reference>
<protein>
    <submittedName>
        <fullName evidence="10">Zinc finger C2H2-type protein</fullName>
    </submittedName>
</protein>
<dbReference type="PANTHER" id="PTHR40626">
    <property type="entry name" value="MIP31509P"/>
    <property type="match status" value="1"/>
</dbReference>
<dbReference type="GO" id="GO:0000981">
    <property type="term" value="F:DNA-binding transcription factor activity, RNA polymerase II-specific"/>
    <property type="evidence" value="ECO:0007669"/>
    <property type="project" value="InterPro"/>
</dbReference>
<keyword evidence="4 7" id="KW-0863">Zinc-finger</keyword>
<dbReference type="Pfam" id="PF04082">
    <property type="entry name" value="Fungal_trans"/>
    <property type="match status" value="1"/>
</dbReference>
<dbReference type="PROSITE" id="PS00028">
    <property type="entry name" value="ZINC_FINGER_C2H2_1"/>
    <property type="match status" value="2"/>
</dbReference>
<comment type="caution">
    <text evidence="10">The sequence shown here is derived from an EMBL/GenBank/DDBJ whole genome shotgun (WGS) entry which is preliminary data.</text>
</comment>
<feature type="region of interest" description="Disordered" evidence="8">
    <location>
        <begin position="99"/>
        <end position="123"/>
    </location>
</feature>
<feature type="domain" description="C2H2-type" evidence="9">
    <location>
        <begin position="29"/>
        <end position="56"/>
    </location>
</feature>
<evidence type="ECO:0000256" key="7">
    <source>
        <dbReference type="PROSITE-ProRule" id="PRU00042"/>
    </source>
</evidence>